<dbReference type="FunFam" id="1.10.10.10:FF:000079">
    <property type="entry name" value="GntR family transcriptional regulator"/>
    <property type="match status" value="1"/>
</dbReference>
<dbReference type="AlphaFoldDB" id="A0A485M8V3"/>
<dbReference type="EMBL" id="CAADRN010000368">
    <property type="protein sequence ID" value="VFU19110.1"/>
    <property type="molecule type" value="Genomic_DNA"/>
</dbReference>
<dbReference type="InterPro" id="IPR028978">
    <property type="entry name" value="Chorismate_lyase_/UTRA_dom_sf"/>
</dbReference>
<proteinExistence type="predicted"/>
<reference evidence="5" key="1">
    <citation type="submission" date="2019-03" db="EMBL/GenBank/DDBJ databases">
        <authorList>
            <person name="Hao L."/>
        </authorList>
    </citation>
    <scope>NUCLEOTIDE SEQUENCE</scope>
</reference>
<feature type="domain" description="HTH gntR-type" evidence="4">
    <location>
        <begin position="10"/>
        <end position="78"/>
    </location>
</feature>
<dbReference type="InterPro" id="IPR036390">
    <property type="entry name" value="WH_DNA-bd_sf"/>
</dbReference>
<sequence length="260" mass="29663">MNPKQDQTVKSLYLQIFEELEQCIKNGVFKPGDQIPSERELCEKYNVSRITVRQAVYEAVQKGLLYRVQGKGTFVGNRIQTHDVPKIMQGLMKITLFSETLRNKGLQGKTKILSHQILPGSFEINSILNLEIEEQVMLIEMLGIANDEPLVIYRSYFPASIGARLLEIAQDKEKKGEPFSSYELYLEQKEIIPTSVDQTFEATLANEDLAKVLNVEQGDPLLVISSVVCDPEDISLEYKKAFYRGDKYKFCITRQAPYPE</sequence>
<dbReference type="InterPro" id="IPR011663">
    <property type="entry name" value="UTRA"/>
</dbReference>
<dbReference type="Gene3D" id="1.10.10.10">
    <property type="entry name" value="Winged helix-like DNA-binding domain superfamily/Winged helix DNA-binding domain"/>
    <property type="match status" value="1"/>
</dbReference>
<dbReference type="PANTHER" id="PTHR44846">
    <property type="entry name" value="MANNOSYL-D-GLYCERATE TRANSPORT/METABOLISM SYSTEM REPRESSOR MNGR-RELATED"/>
    <property type="match status" value="1"/>
</dbReference>
<evidence type="ECO:0000256" key="3">
    <source>
        <dbReference type="ARBA" id="ARBA00023163"/>
    </source>
</evidence>
<dbReference type="PANTHER" id="PTHR44846:SF1">
    <property type="entry name" value="MANNOSYL-D-GLYCERATE TRANSPORT_METABOLISM SYSTEM REPRESSOR MNGR-RELATED"/>
    <property type="match status" value="1"/>
</dbReference>
<organism evidence="5">
    <name type="scientific">anaerobic digester metagenome</name>
    <dbReference type="NCBI Taxonomy" id="1263854"/>
    <lineage>
        <taxon>unclassified sequences</taxon>
        <taxon>metagenomes</taxon>
        <taxon>ecological metagenomes</taxon>
    </lineage>
</organism>
<dbReference type="GO" id="GO:0003700">
    <property type="term" value="F:DNA-binding transcription factor activity"/>
    <property type="evidence" value="ECO:0007669"/>
    <property type="project" value="InterPro"/>
</dbReference>
<dbReference type="SMART" id="SM00345">
    <property type="entry name" value="HTH_GNTR"/>
    <property type="match status" value="1"/>
</dbReference>
<dbReference type="InterPro" id="IPR036388">
    <property type="entry name" value="WH-like_DNA-bd_sf"/>
</dbReference>
<evidence type="ECO:0000259" key="4">
    <source>
        <dbReference type="PROSITE" id="PS50949"/>
    </source>
</evidence>
<keyword evidence="3" id="KW-0804">Transcription</keyword>
<dbReference type="PRINTS" id="PR00035">
    <property type="entry name" value="HTHGNTR"/>
</dbReference>
<keyword evidence="1" id="KW-0805">Transcription regulation</keyword>
<protein>
    <submittedName>
        <fullName evidence="5">GntR family transcriptional regulator</fullName>
    </submittedName>
</protein>
<dbReference type="SUPFAM" id="SSF46785">
    <property type="entry name" value="Winged helix' DNA-binding domain"/>
    <property type="match status" value="1"/>
</dbReference>
<evidence type="ECO:0000313" key="5">
    <source>
        <dbReference type="EMBL" id="VFU19110.1"/>
    </source>
</evidence>
<dbReference type="InterPro" id="IPR000524">
    <property type="entry name" value="Tscrpt_reg_HTH_GntR"/>
</dbReference>
<dbReference type="SUPFAM" id="SSF64288">
    <property type="entry name" value="Chorismate lyase-like"/>
    <property type="match status" value="1"/>
</dbReference>
<evidence type="ECO:0000256" key="1">
    <source>
        <dbReference type="ARBA" id="ARBA00023015"/>
    </source>
</evidence>
<dbReference type="SMART" id="SM00866">
    <property type="entry name" value="UTRA"/>
    <property type="match status" value="1"/>
</dbReference>
<dbReference type="PROSITE" id="PS50949">
    <property type="entry name" value="HTH_GNTR"/>
    <property type="match status" value="1"/>
</dbReference>
<keyword evidence="2" id="KW-0238">DNA-binding</keyword>
<evidence type="ECO:0000256" key="2">
    <source>
        <dbReference type="ARBA" id="ARBA00023125"/>
    </source>
</evidence>
<dbReference type="GO" id="GO:0045892">
    <property type="term" value="P:negative regulation of DNA-templated transcription"/>
    <property type="evidence" value="ECO:0007669"/>
    <property type="project" value="TreeGrafter"/>
</dbReference>
<dbReference type="Pfam" id="PF07702">
    <property type="entry name" value="UTRA"/>
    <property type="match status" value="1"/>
</dbReference>
<dbReference type="InterPro" id="IPR050679">
    <property type="entry name" value="Bact_HTH_transcr_reg"/>
</dbReference>
<name>A0A485M8V3_9ZZZZ</name>
<accession>A0A485M8V3</accession>
<dbReference type="Gene3D" id="3.40.1410.10">
    <property type="entry name" value="Chorismate lyase-like"/>
    <property type="match status" value="1"/>
</dbReference>
<dbReference type="CDD" id="cd07377">
    <property type="entry name" value="WHTH_GntR"/>
    <property type="match status" value="1"/>
</dbReference>
<gene>
    <name evidence="5" type="ORF">SCFA_660004</name>
</gene>
<dbReference type="Pfam" id="PF00392">
    <property type="entry name" value="GntR"/>
    <property type="match status" value="1"/>
</dbReference>
<dbReference type="GO" id="GO:0003677">
    <property type="term" value="F:DNA binding"/>
    <property type="evidence" value="ECO:0007669"/>
    <property type="project" value="UniProtKB-KW"/>
</dbReference>